<organism evidence="1 2">
    <name type="scientific">Datura stramonium</name>
    <name type="common">Jimsonweed</name>
    <name type="synonym">Common thornapple</name>
    <dbReference type="NCBI Taxonomy" id="4076"/>
    <lineage>
        <taxon>Eukaryota</taxon>
        <taxon>Viridiplantae</taxon>
        <taxon>Streptophyta</taxon>
        <taxon>Embryophyta</taxon>
        <taxon>Tracheophyta</taxon>
        <taxon>Spermatophyta</taxon>
        <taxon>Magnoliopsida</taxon>
        <taxon>eudicotyledons</taxon>
        <taxon>Gunneridae</taxon>
        <taxon>Pentapetalae</taxon>
        <taxon>asterids</taxon>
        <taxon>lamiids</taxon>
        <taxon>Solanales</taxon>
        <taxon>Solanaceae</taxon>
        <taxon>Solanoideae</taxon>
        <taxon>Datureae</taxon>
        <taxon>Datura</taxon>
    </lineage>
</organism>
<dbReference type="EMBL" id="JACEIK010000860">
    <property type="protein sequence ID" value="MCD7463085.1"/>
    <property type="molecule type" value="Genomic_DNA"/>
</dbReference>
<comment type="caution">
    <text evidence="1">The sequence shown here is derived from an EMBL/GenBank/DDBJ whole genome shotgun (WGS) entry which is preliminary data.</text>
</comment>
<name>A0ABS8SVK7_DATST</name>
<sequence>MDWGNCVHPVPHRHFAGLDPWSAGEMRVAGSGLKPFILTYASLDCSPVNIVHGKVDVNTGVNGGGLEGFVKWRDFGEGGKAIKKINSLTSTAAKLATFGGYWHFASSTDEDLSMCPVHWFRLHSAGISTFISP</sequence>
<gene>
    <name evidence="1" type="ORF">HAX54_049928</name>
</gene>
<keyword evidence="2" id="KW-1185">Reference proteome</keyword>
<accession>A0ABS8SVK7</accession>
<dbReference type="Proteomes" id="UP000823775">
    <property type="component" value="Unassembled WGS sequence"/>
</dbReference>
<protein>
    <submittedName>
        <fullName evidence="1">Uncharacterized protein</fullName>
    </submittedName>
</protein>
<evidence type="ECO:0000313" key="1">
    <source>
        <dbReference type="EMBL" id="MCD7463085.1"/>
    </source>
</evidence>
<reference evidence="1 2" key="1">
    <citation type="journal article" date="2021" name="BMC Genomics">
        <title>Datura genome reveals duplications of psychoactive alkaloid biosynthetic genes and high mutation rate following tissue culture.</title>
        <authorList>
            <person name="Rajewski A."/>
            <person name="Carter-House D."/>
            <person name="Stajich J."/>
            <person name="Litt A."/>
        </authorList>
    </citation>
    <scope>NUCLEOTIDE SEQUENCE [LARGE SCALE GENOMIC DNA]</scope>
    <source>
        <strain evidence="1">AR-01</strain>
    </source>
</reference>
<proteinExistence type="predicted"/>
<evidence type="ECO:0000313" key="2">
    <source>
        <dbReference type="Proteomes" id="UP000823775"/>
    </source>
</evidence>
<feature type="non-terminal residue" evidence="1">
    <location>
        <position position="133"/>
    </location>
</feature>